<keyword evidence="1" id="KW-1133">Transmembrane helix</keyword>
<keyword evidence="3" id="KW-1185">Reference proteome</keyword>
<evidence type="ECO:0000313" key="3">
    <source>
        <dbReference type="Proteomes" id="UP000789405"/>
    </source>
</evidence>
<dbReference type="OrthoDB" id="2388041at2759"/>
<feature type="non-terminal residue" evidence="2">
    <location>
        <position position="1"/>
    </location>
</feature>
<protein>
    <submittedName>
        <fullName evidence="2">20633_t:CDS:1</fullName>
    </submittedName>
</protein>
<name>A0A9N9I7V2_9GLOM</name>
<gene>
    <name evidence="2" type="ORF">DERYTH_LOCUS14577</name>
</gene>
<reference evidence="2" key="1">
    <citation type="submission" date="2021-06" db="EMBL/GenBank/DDBJ databases">
        <authorList>
            <person name="Kallberg Y."/>
            <person name="Tangrot J."/>
            <person name="Rosling A."/>
        </authorList>
    </citation>
    <scope>NUCLEOTIDE SEQUENCE</scope>
    <source>
        <strain evidence="2">MA453B</strain>
    </source>
</reference>
<evidence type="ECO:0000256" key="1">
    <source>
        <dbReference type="SAM" id="Phobius"/>
    </source>
</evidence>
<keyword evidence="1" id="KW-0472">Membrane</keyword>
<accession>A0A9N9I7V2</accession>
<feature type="transmembrane region" description="Helical" evidence="1">
    <location>
        <begin position="22"/>
        <end position="42"/>
    </location>
</feature>
<proteinExistence type="predicted"/>
<dbReference type="EMBL" id="CAJVPY010011098">
    <property type="protein sequence ID" value="CAG8724311.1"/>
    <property type="molecule type" value="Genomic_DNA"/>
</dbReference>
<dbReference type="Proteomes" id="UP000789405">
    <property type="component" value="Unassembled WGS sequence"/>
</dbReference>
<evidence type="ECO:0000313" key="2">
    <source>
        <dbReference type="EMBL" id="CAG8724311.1"/>
    </source>
</evidence>
<dbReference type="AlphaFoldDB" id="A0A9N9I7V2"/>
<comment type="caution">
    <text evidence="2">The sequence shown here is derived from an EMBL/GenBank/DDBJ whole genome shotgun (WGS) entry which is preliminary data.</text>
</comment>
<organism evidence="2 3">
    <name type="scientific">Dentiscutata erythropus</name>
    <dbReference type="NCBI Taxonomy" id="1348616"/>
    <lineage>
        <taxon>Eukaryota</taxon>
        <taxon>Fungi</taxon>
        <taxon>Fungi incertae sedis</taxon>
        <taxon>Mucoromycota</taxon>
        <taxon>Glomeromycotina</taxon>
        <taxon>Glomeromycetes</taxon>
        <taxon>Diversisporales</taxon>
        <taxon>Gigasporaceae</taxon>
        <taxon>Dentiscutata</taxon>
    </lineage>
</organism>
<keyword evidence="1" id="KW-0812">Transmembrane</keyword>
<sequence>NITSWPDTIQKGNSHIIYKPDLIFIVYLNGQIINLLNMVIGCPNSSKQKQKQDHLKLAQLAKNLIDFARIHLKQYIKREY</sequence>